<comment type="caution">
    <text evidence="3">The sequence shown here is derived from an EMBL/GenBank/DDBJ whole genome shotgun (WGS) entry which is preliminary data.</text>
</comment>
<keyword evidence="3" id="KW-0969">Cilium</keyword>
<dbReference type="SUPFAM" id="SSF141371">
    <property type="entry name" value="PilZ domain-like"/>
    <property type="match status" value="1"/>
</dbReference>
<accession>A0ABT7L4J2</accession>
<dbReference type="InterPro" id="IPR009875">
    <property type="entry name" value="PilZ_domain"/>
</dbReference>
<evidence type="ECO:0000259" key="1">
    <source>
        <dbReference type="Pfam" id="PF07238"/>
    </source>
</evidence>
<name>A0ABT7L4J2_9BACI</name>
<reference evidence="3 4" key="1">
    <citation type="submission" date="2023-06" db="EMBL/GenBank/DDBJ databases">
        <title>Aquibacillus rhizosphaerae LR5S19.</title>
        <authorList>
            <person name="Sun J.-Q."/>
        </authorList>
    </citation>
    <scope>NUCLEOTIDE SEQUENCE [LARGE SCALE GENOMIC DNA]</scope>
    <source>
        <strain evidence="3 4">LR5S19</strain>
    </source>
</reference>
<keyword evidence="3" id="KW-0966">Cell projection</keyword>
<evidence type="ECO:0000313" key="4">
    <source>
        <dbReference type="Proteomes" id="UP001235343"/>
    </source>
</evidence>
<dbReference type="RefSeq" id="WP_285931924.1">
    <property type="nucleotide sequence ID" value="NZ_JASTZU010000034.1"/>
</dbReference>
<keyword evidence="4" id="KW-1185">Reference proteome</keyword>
<dbReference type="Pfam" id="PF07238">
    <property type="entry name" value="PilZ"/>
    <property type="match status" value="1"/>
</dbReference>
<feature type="domain" description="Type III secretion system flagellar brake protein YcgR PilZN" evidence="2">
    <location>
        <begin position="3"/>
        <end position="89"/>
    </location>
</feature>
<dbReference type="Gene3D" id="2.40.10.220">
    <property type="entry name" value="predicted glycosyltransferase like domains"/>
    <property type="match status" value="1"/>
</dbReference>
<protein>
    <submittedName>
        <fullName evidence="3">Flagellar brake domain-containing protein</fullName>
    </submittedName>
</protein>
<proteinExistence type="predicted"/>
<feature type="domain" description="PilZ" evidence="1">
    <location>
        <begin position="97"/>
        <end position="207"/>
    </location>
</feature>
<evidence type="ECO:0000313" key="3">
    <source>
        <dbReference type="EMBL" id="MDL4840783.1"/>
    </source>
</evidence>
<dbReference type="InterPro" id="IPR009926">
    <property type="entry name" value="T3SS_YcgR_PilZN"/>
</dbReference>
<dbReference type="EMBL" id="JASTZU010000034">
    <property type="protein sequence ID" value="MDL4840783.1"/>
    <property type="molecule type" value="Genomic_DNA"/>
</dbReference>
<keyword evidence="3" id="KW-0282">Flagellum</keyword>
<gene>
    <name evidence="3" type="ORF">QQS35_10005</name>
</gene>
<dbReference type="Proteomes" id="UP001235343">
    <property type="component" value="Unassembled WGS sequence"/>
</dbReference>
<evidence type="ECO:0000259" key="2">
    <source>
        <dbReference type="Pfam" id="PF12945"/>
    </source>
</evidence>
<dbReference type="Pfam" id="PF12945">
    <property type="entry name" value="PilZNR"/>
    <property type="match status" value="1"/>
</dbReference>
<sequence length="218" mass="25206">MIKIGTPITLEYYNEENIEKYKCKIVELEGATIYIDYPINETSGRTGIFSKGSEFIASFVGKDNSVYRFETVLKGKKTSNIPMLLLHYPENELTRIQRREYVRVMTAIDVSIHENEGHLSPFTTITYDISGGGLSIIIPENYTFIPKMLLNVWLVLPMESGKFSYINATTEVIRVNKRDGNKKDLLSLKFVEIKDKDRQEIIRYCFENQLKSRKRGLN</sequence>
<organism evidence="3 4">
    <name type="scientific">Aquibacillus rhizosphaerae</name>
    <dbReference type="NCBI Taxonomy" id="3051431"/>
    <lineage>
        <taxon>Bacteria</taxon>
        <taxon>Bacillati</taxon>
        <taxon>Bacillota</taxon>
        <taxon>Bacilli</taxon>
        <taxon>Bacillales</taxon>
        <taxon>Bacillaceae</taxon>
        <taxon>Aquibacillus</taxon>
    </lineage>
</organism>